<sequence>MPRAALASAVCAALAMTAAPATGAERVRLVFEVAAPAATPAEAVLWLAGNDAALGGWNPSGVRLTPLGGGRHVAAVEVERGAALEFKVTRGSWETVEKGPAGEEIANRTHRAERDDTVRVAVAAWRDQTAAAAPPRRSTVTGDVRRHDRFASVHVRPRDVLVWLPPGYEADRARRYPVLYVHDGNNVLDEATSFAGEWRLDETAGRMIAEGVLAPFIAVCVYNTPDRMFEYTPVRDAAGRGGGGPAYARFLIEELKPFVDRVYRTRRGPRDTGLLGSSLGGLISLAIAMERPDVFGLVGCVSPAAWWADRDLVRRAASAPRSLRVWVDIGTEESTPSAGRRAWLEDTRALVASLRSAGLSPDALAYEEVEGGRHHEAAWAARLDRILTFLIGPPRSRR</sequence>
<dbReference type="Pfam" id="PF00756">
    <property type="entry name" value="Esterase"/>
    <property type="match status" value="1"/>
</dbReference>
<dbReference type="InterPro" id="IPR002044">
    <property type="entry name" value="CBM20"/>
</dbReference>
<dbReference type="EMBL" id="DSQF01000014">
    <property type="protein sequence ID" value="HGZ43207.1"/>
    <property type="molecule type" value="Genomic_DNA"/>
</dbReference>
<organism evidence="3">
    <name type="scientific">Eiseniibacteriota bacterium</name>
    <dbReference type="NCBI Taxonomy" id="2212470"/>
    <lineage>
        <taxon>Bacteria</taxon>
        <taxon>Candidatus Eiseniibacteriota</taxon>
    </lineage>
</organism>
<feature type="chain" id="PRO_5032293294" evidence="1">
    <location>
        <begin position="24"/>
        <end position="398"/>
    </location>
</feature>
<dbReference type="PANTHER" id="PTHR48098:SF6">
    <property type="entry name" value="FERRI-BACILLIBACTIN ESTERASE BESA"/>
    <property type="match status" value="1"/>
</dbReference>
<protein>
    <submittedName>
        <fullName evidence="3">Carbohydrate esterase</fullName>
    </submittedName>
</protein>
<dbReference type="InterPro" id="IPR000801">
    <property type="entry name" value="Esterase-like"/>
</dbReference>
<feature type="signal peptide" evidence="1">
    <location>
        <begin position="1"/>
        <end position="23"/>
    </location>
</feature>
<dbReference type="SMART" id="SM01065">
    <property type="entry name" value="CBM_2"/>
    <property type="match status" value="1"/>
</dbReference>
<evidence type="ECO:0000313" key="3">
    <source>
        <dbReference type="EMBL" id="HGZ43207.1"/>
    </source>
</evidence>
<dbReference type="Gene3D" id="2.60.40.10">
    <property type="entry name" value="Immunoglobulins"/>
    <property type="match status" value="1"/>
</dbReference>
<evidence type="ECO:0000256" key="1">
    <source>
        <dbReference type="SAM" id="SignalP"/>
    </source>
</evidence>
<dbReference type="SUPFAM" id="SSF49452">
    <property type="entry name" value="Starch-binding domain-like"/>
    <property type="match status" value="1"/>
</dbReference>
<dbReference type="InterPro" id="IPR050583">
    <property type="entry name" value="Mycobacterial_A85_antigen"/>
</dbReference>
<dbReference type="Gene3D" id="3.40.50.1820">
    <property type="entry name" value="alpha/beta hydrolase"/>
    <property type="match status" value="1"/>
</dbReference>
<dbReference type="SUPFAM" id="SSF53474">
    <property type="entry name" value="alpha/beta-Hydrolases"/>
    <property type="match status" value="1"/>
</dbReference>
<dbReference type="AlphaFoldDB" id="A0A832MJW2"/>
<feature type="domain" description="CBM20" evidence="2">
    <location>
        <begin position="21"/>
        <end position="127"/>
    </location>
</feature>
<keyword evidence="1" id="KW-0732">Signal</keyword>
<dbReference type="InterPro" id="IPR029058">
    <property type="entry name" value="AB_hydrolase_fold"/>
</dbReference>
<gene>
    <name evidence="3" type="ORF">ENR23_07250</name>
</gene>
<dbReference type="GO" id="GO:2001070">
    <property type="term" value="F:starch binding"/>
    <property type="evidence" value="ECO:0007669"/>
    <property type="project" value="InterPro"/>
</dbReference>
<proteinExistence type="predicted"/>
<dbReference type="InterPro" id="IPR013784">
    <property type="entry name" value="Carb-bd-like_fold"/>
</dbReference>
<dbReference type="InterPro" id="IPR013783">
    <property type="entry name" value="Ig-like_fold"/>
</dbReference>
<accession>A0A832MJW2</accession>
<reference evidence="3" key="1">
    <citation type="journal article" date="2020" name="mSystems">
        <title>Genome- and Community-Level Interaction Insights into Carbon Utilization and Element Cycling Functions of Hydrothermarchaeota in Hydrothermal Sediment.</title>
        <authorList>
            <person name="Zhou Z."/>
            <person name="Liu Y."/>
            <person name="Xu W."/>
            <person name="Pan J."/>
            <person name="Luo Z.H."/>
            <person name="Li M."/>
        </authorList>
    </citation>
    <scope>NUCLEOTIDE SEQUENCE [LARGE SCALE GENOMIC DNA]</scope>
    <source>
        <strain evidence="3">SpSt-381</strain>
    </source>
</reference>
<evidence type="ECO:0000259" key="2">
    <source>
        <dbReference type="PROSITE" id="PS51166"/>
    </source>
</evidence>
<dbReference type="PROSITE" id="PS51166">
    <property type="entry name" value="CBM20"/>
    <property type="match status" value="1"/>
</dbReference>
<dbReference type="PANTHER" id="PTHR48098">
    <property type="entry name" value="ENTEROCHELIN ESTERASE-RELATED"/>
    <property type="match status" value="1"/>
</dbReference>
<name>A0A832MJW2_UNCEI</name>
<comment type="caution">
    <text evidence="3">The sequence shown here is derived from an EMBL/GenBank/DDBJ whole genome shotgun (WGS) entry which is preliminary data.</text>
</comment>